<evidence type="ECO:0000256" key="2">
    <source>
        <dbReference type="ARBA" id="ARBA00005297"/>
    </source>
</evidence>
<keyword evidence="9" id="KW-1185">Reference proteome</keyword>
<dbReference type="AlphaFoldDB" id="A0A7W7LDT0"/>
<protein>
    <recommendedName>
        <fullName evidence="3">isochorismate synthase</fullName>
        <ecNumber evidence="3">5.4.4.2</ecNumber>
    </recommendedName>
    <alternativeName>
        <fullName evidence="5">Isochorismate mutase</fullName>
    </alternativeName>
</protein>
<comment type="similarity">
    <text evidence="2">Belongs to the isochorismate synthase family.</text>
</comment>
<evidence type="ECO:0000256" key="6">
    <source>
        <dbReference type="SAM" id="MobiDB-lite"/>
    </source>
</evidence>
<feature type="compositionally biased region" description="Basic and acidic residues" evidence="6">
    <location>
        <begin position="1"/>
        <end position="20"/>
    </location>
</feature>
<evidence type="ECO:0000313" key="9">
    <source>
        <dbReference type="Proteomes" id="UP000556436"/>
    </source>
</evidence>
<dbReference type="NCBIfam" id="NF005380">
    <property type="entry name" value="PRK06923.1"/>
    <property type="match status" value="1"/>
</dbReference>
<evidence type="ECO:0000256" key="3">
    <source>
        <dbReference type="ARBA" id="ARBA00012824"/>
    </source>
</evidence>
<dbReference type="NCBIfam" id="TIGR00543">
    <property type="entry name" value="isochor_syn"/>
    <property type="match status" value="1"/>
</dbReference>
<accession>A0A7W7LDT0</accession>
<organism evidence="8 9">
    <name type="scientific">Streptomyces netropsis</name>
    <name type="common">Streptoverticillium netropsis</name>
    <dbReference type="NCBI Taxonomy" id="55404"/>
    <lineage>
        <taxon>Bacteria</taxon>
        <taxon>Bacillati</taxon>
        <taxon>Actinomycetota</taxon>
        <taxon>Actinomycetes</taxon>
        <taxon>Kitasatosporales</taxon>
        <taxon>Streptomycetaceae</taxon>
        <taxon>Streptomyces</taxon>
    </lineage>
</organism>
<dbReference type="EC" id="5.4.4.2" evidence="3"/>
<feature type="region of interest" description="Disordered" evidence="6">
    <location>
        <begin position="1"/>
        <end position="21"/>
    </location>
</feature>
<dbReference type="InterPro" id="IPR015890">
    <property type="entry name" value="Chorismate_C"/>
</dbReference>
<dbReference type="Pfam" id="PF00425">
    <property type="entry name" value="Chorismate_bind"/>
    <property type="match status" value="1"/>
</dbReference>
<feature type="domain" description="Chorismate-utilising enzyme C-terminal" evidence="7">
    <location>
        <begin position="157"/>
        <end position="411"/>
    </location>
</feature>
<comment type="caution">
    <text evidence="8">The sequence shown here is derived from an EMBL/GenBank/DDBJ whole genome shotgun (WGS) entry which is preliminary data.</text>
</comment>
<dbReference type="PANTHER" id="PTHR42839:SF2">
    <property type="entry name" value="ISOCHORISMATE SYNTHASE ENTC"/>
    <property type="match status" value="1"/>
</dbReference>
<comment type="catalytic activity">
    <reaction evidence="1">
        <text>chorismate = isochorismate</text>
        <dbReference type="Rhea" id="RHEA:18985"/>
        <dbReference type="ChEBI" id="CHEBI:29748"/>
        <dbReference type="ChEBI" id="CHEBI:29780"/>
        <dbReference type="EC" id="5.4.4.2"/>
    </reaction>
</comment>
<proteinExistence type="inferred from homology"/>
<name>A0A7W7LDT0_STRNE</name>
<dbReference type="Gene3D" id="3.60.120.10">
    <property type="entry name" value="Anthranilate synthase"/>
    <property type="match status" value="1"/>
</dbReference>
<evidence type="ECO:0000256" key="5">
    <source>
        <dbReference type="ARBA" id="ARBA00041564"/>
    </source>
</evidence>
<evidence type="ECO:0000313" key="8">
    <source>
        <dbReference type="EMBL" id="MBB4888354.1"/>
    </source>
</evidence>
<dbReference type="InterPro" id="IPR004561">
    <property type="entry name" value="IsoChor_synthase"/>
</dbReference>
<dbReference type="SUPFAM" id="SSF56322">
    <property type="entry name" value="ADC synthase"/>
    <property type="match status" value="1"/>
</dbReference>
<gene>
    <name evidence="8" type="ORF">FHS38_004423</name>
</gene>
<keyword evidence="4 8" id="KW-0413">Isomerase</keyword>
<dbReference type="PANTHER" id="PTHR42839">
    <property type="entry name" value="ISOCHORISMATE SYNTHASE ENTC"/>
    <property type="match status" value="1"/>
</dbReference>
<evidence type="ECO:0000256" key="4">
    <source>
        <dbReference type="ARBA" id="ARBA00023235"/>
    </source>
</evidence>
<dbReference type="GO" id="GO:0008909">
    <property type="term" value="F:isochorismate synthase activity"/>
    <property type="evidence" value="ECO:0007669"/>
    <property type="project" value="UniProtKB-EC"/>
</dbReference>
<dbReference type="InterPro" id="IPR005801">
    <property type="entry name" value="ADC_synthase"/>
</dbReference>
<evidence type="ECO:0000256" key="1">
    <source>
        <dbReference type="ARBA" id="ARBA00000799"/>
    </source>
</evidence>
<dbReference type="EMBL" id="JACHJG010000009">
    <property type="protein sequence ID" value="MBB4888354.1"/>
    <property type="molecule type" value="Genomic_DNA"/>
</dbReference>
<dbReference type="Proteomes" id="UP000556436">
    <property type="component" value="Unassembled WGS sequence"/>
</dbReference>
<evidence type="ECO:0000259" key="7">
    <source>
        <dbReference type="Pfam" id="PF00425"/>
    </source>
</evidence>
<dbReference type="GO" id="GO:0009697">
    <property type="term" value="P:salicylic acid biosynthetic process"/>
    <property type="evidence" value="ECO:0007669"/>
    <property type="project" value="TreeGrafter"/>
</dbReference>
<reference evidence="8 9" key="1">
    <citation type="submission" date="2020-08" db="EMBL/GenBank/DDBJ databases">
        <title>Genomic Encyclopedia of Type Strains, Phase III (KMG-III): the genomes of soil and plant-associated and newly described type strains.</title>
        <authorList>
            <person name="Whitman W."/>
        </authorList>
    </citation>
    <scope>NUCLEOTIDE SEQUENCE [LARGE SCALE GENOMIC DNA]</scope>
    <source>
        <strain evidence="8 9">CECT 3265</strain>
    </source>
</reference>
<sequence length="428" mass="45061">MTTVHHVADRPGEPAARTDGRLTAVPGGVGQRIERPEDTVGAATSLLDAYEPARARFFASPTRTLLAYGTRAEVPHGGTPLARRVTETLDAELLAGNPAPIVVGAVPFDQSAPASLAVPQAVRWAPALSEDPLIALPAAAPAAADWDIRPIPEPGVYGAAVAEAVRRMRRGDFSKVVLARTLELRSSRELDLPALLQRLARRDPAGYTFALPTGPGRTLLGASPELLVSRRGGVLIANPLAGSTPRSADLAEDVRRAAALLESEKDLHEHAVVVDAVRAALAPYCRTLDVPARPTLVRTAAMWHLSTTVVGEPADPAVSALELACALHPTPAVCGTPTTTARDVIQELEPFDRGNFTGMVGWGDASGDGEWVVTIRCAEARAEERTLRLYAGAGVVAQSTPEAETAETGAKFRTFLDAVGADLQENGR</sequence>